<gene>
    <name evidence="1" type="ORF">E5288_WYG021400</name>
</gene>
<proteinExistence type="predicted"/>
<name>A0A6B0RE95_9CETA</name>
<keyword evidence="2" id="KW-1185">Reference proteome</keyword>
<accession>A0A6B0RE95</accession>
<evidence type="ECO:0000313" key="2">
    <source>
        <dbReference type="Proteomes" id="UP000322234"/>
    </source>
</evidence>
<protein>
    <submittedName>
        <fullName evidence="1">Uncharacterized protein</fullName>
    </submittedName>
</protein>
<evidence type="ECO:0000313" key="1">
    <source>
        <dbReference type="EMBL" id="MXQ88320.1"/>
    </source>
</evidence>
<sequence>MTTDHDYECIIFEVFEDDFKKKEVLEVSKEQTIVDRETSSAGRNPNKLCGYTQTQLTLTDTHPKTLDLQERTFLKTNIDPDQI</sequence>
<organism evidence="1 2">
    <name type="scientific">Bos mutus</name>
    <name type="common">wild yak</name>
    <dbReference type="NCBI Taxonomy" id="72004"/>
    <lineage>
        <taxon>Eukaryota</taxon>
        <taxon>Metazoa</taxon>
        <taxon>Chordata</taxon>
        <taxon>Craniata</taxon>
        <taxon>Vertebrata</taxon>
        <taxon>Euteleostomi</taxon>
        <taxon>Mammalia</taxon>
        <taxon>Eutheria</taxon>
        <taxon>Laurasiatheria</taxon>
        <taxon>Artiodactyla</taxon>
        <taxon>Ruminantia</taxon>
        <taxon>Pecora</taxon>
        <taxon>Bovidae</taxon>
        <taxon>Bovinae</taxon>
        <taxon>Bos</taxon>
    </lineage>
</organism>
<dbReference type="EMBL" id="VBQZ03000045">
    <property type="protein sequence ID" value="MXQ88320.1"/>
    <property type="molecule type" value="Genomic_DNA"/>
</dbReference>
<dbReference type="AlphaFoldDB" id="A0A6B0RE95"/>
<reference evidence="1" key="1">
    <citation type="submission" date="2019-10" db="EMBL/GenBank/DDBJ databases">
        <title>The sequence and de novo assembly of the wild yak genome.</title>
        <authorList>
            <person name="Liu Y."/>
        </authorList>
    </citation>
    <scope>NUCLEOTIDE SEQUENCE [LARGE SCALE GENOMIC DNA]</scope>
    <source>
        <strain evidence="1">WY2019</strain>
    </source>
</reference>
<dbReference type="Proteomes" id="UP000322234">
    <property type="component" value="Unassembled WGS sequence"/>
</dbReference>
<comment type="caution">
    <text evidence="1">The sequence shown here is derived from an EMBL/GenBank/DDBJ whole genome shotgun (WGS) entry which is preliminary data.</text>
</comment>